<organism evidence="2 3">
    <name type="scientific">Papaver somniferum</name>
    <name type="common">Opium poppy</name>
    <dbReference type="NCBI Taxonomy" id="3469"/>
    <lineage>
        <taxon>Eukaryota</taxon>
        <taxon>Viridiplantae</taxon>
        <taxon>Streptophyta</taxon>
        <taxon>Embryophyta</taxon>
        <taxon>Tracheophyta</taxon>
        <taxon>Spermatophyta</taxon>
        <taxon>Magnoliopsida</taxon>
        <taxon>Ranunculales</taxon>
        <taxon>Papaveraceae</taxon>
        <taxon>Papaveroideae</taxon>
        <taxon>Papaver</taxon>
    </lineage>
</organism>
<dbReference type="Gramene" id="RZC54887">
    <property type="protein sequence ID" value="RZC54887"/>
    <property type="gene ID" value="C5167_013746"/>
</dbReference>
<reference evidence="2 3" key="1">
    <citation type="journal article" date="2018" name="Science">
        <title>The opium poppy genome and morphinan production.</title>
        <authorList>
            <person name="Guo L."/>
            <person name="Winzer T."/>
            <person name="Yang X."/>
            <person name="Li Y."/>
            <person name="Ning Z."/>
            <person name="He Z."/>
            <person name="Teodor R."/>
            <person name="Lu Y."/>
            <person name="Bowser T.A."/>
            <person name="Graham I.A."/>
            <person name="Ye K."/>
        </authorList>
    </citation>
    <scope>NUCLEOTIDE SEQUENCE [LARGE SCALE GENOMIC DNA]</scope>
    <source>
        <strain evidence="3">cv. HN1</strain>
        <tissue evidence="2">Leaves</tissue>
    </source>
</reference>
<name>A0A4Y7J266_PAPSO</name>
<keyword evidence="3" id="KW-1185">Reference proteome</keyword>
<feature type="signal peptide" evidence="1">
    <location>
        <begin position="1"/>
        <end position="26"/>
    </location>
</feature>
<keyword evidence="1" id="KW-0732">Signal</keyword>
<protein>
    <submittedName>
        <fullName evidence="2">Uncharacterized protein</fullName>
    </submittedName>
</protein>
<dbReference type="EMBL" id="CM010717">
    <property type="protein sequence ID" value="RZC54887.1"/>
    <property type="molecule type" value="Genomic_DNA"/>
</dbReference>
<dbReference type="AlphaFoldDB" id="A0A4Y7J266"/>
<feature type="chain" id="PRO_5021289859" evidence="1">
    <location>
        <begin position="27"/>
        <end position="120"/>
    </location>
</feature>
<evidence type="ECO:0000313" key="3">
    <source>
        <dbReference type="Proteomes" id="UP000316621"/>
    </source>
</evidence>
<accession>A0A4Y7J266</accession>
<gene>
    <name evidence="2" type="ORF">C5167_013746</name>
</gene>
<dbReference type="Proteomes" id="UP000316621">
    <property type="component" value="Chromosome 3"/>
</dbReference>
<evidence type="ECO:0000256" key="1">
    <source>
        <dbReference type="SAM" id="SignalP"/>
    </source>
</evidence>
<proteinExistence type="predicted"/>
<sequence length="120" mass="13484">MGLWSEGVIKVELLVLMLMLVELNCGGEEWYSYEVFQGIMSQFMAMKMGSGVVQMAEEQERVCNAMCDAAVKEQQEKVAGDASDCVLAAMRRIWHWAKCKADDNKGILPGEMPLRLEFSL</sequence>
<evidence type="ECO:0000313" key="2">
    <source>
        <dbReference type="EMBL" id="RZC54887.1"/>
    </source>
</evidence>